<reference evidence="2" key="1">
    <citation type="submission" date="2020-08" db="EMBL/GenBank/DDBJ databases">
        <title>Plant Genome Project.</title>
        <authorList>
            <person name="Zhang R.-G."/>
        </authorList>
    </citation>
    <scope>NUCLEOTIDE SEQUENCE</scope>
    <source>
        <strain evidence="2">WSP0</strain>
        <tissue evidence="2">Leaf</tissue>
    </source>
</reference>
<dbReference type="GO" id="GO:0005576">
    <property type="term" value="C:extracellular region"/>
    <property type="evidence" value="ECO:0007669"/>
    <property type="project" value="TreeGrafter"/>
</dbReference>
<proteinExistence type="predicted"/>
<dbReference type="FunFam" id="3.10.50.10:FF:000015">
    <property type="entry name" value="Chitotriosidase-1"/>
    <property type="match status" value="1"/>
</dbReference>
<dbReference type="Gene3D" id="3.10.50.10">
    <property type="match status" value="1"/>
</dbReference>
<dbReference type="GO" id="GO:0006032">
    <property type="term" value="P:chitin catabolic process"/>
    <property type="evidence" value="ECO:0007669"/>
    <property type="project" value="TreeGrafter"/>
</dbReference>
<protein>
    <recommendedName>
        <fullName evidence="1">GH18 domain-containing protein</fullName>
    </recommendedName>
</protein>
<dbReference type="Proteomes" id="UP000823749">
    <property type="component" value="Chromosome 1"/>
</dbReference>
<evidence type="ECO:0000313" key="3">
    <source>
        <dbReference type="Proteomes" id="UP000823749"/>
    </source>
</evidence>
<dbReference type="GO" id="GO:0005975">
    <property type="term" value="P:carbohydrate metabolic process"/>
    <property type="evidence" value="ECO:0007669"/>
    <property type="project" value="InterPro"/>
</dbReference>
<dbReference type="InterPro" id="IPR029070">
    <property type="entry name" value="Chitinase_insertion_sf"/>
</dbReference>
<organism evidence="2 3">
    <name type="scientific">Rhododendron griersonianum</name>
    <dbReference type="NCBI Taxonomy" id="479676"/>
    <lineage>
        <taxon>Eukaryota</taxon>
        <taxon>Viridiplantae</taxon>
        <taxon>Streptophyta</taxon>
        <taxon>Embryophyta</taxon>
        <taxon>Tracheophyta</taxon>
        <taxon>Spermatophyta</taxon>
        <taxon>Magnoliopsida</taxon>
        <taxon>eudicotyledons</taxon>
        <taxon>Gunneridae</taxon>
        <taxon>Pentapetalae</taxon>
        <taxon>asterids</taxon>
        <taxon>Ericales</taxon>
        <taxon>Ericaceae</taxon>
        <taxon>Ericoideae</taxon>
        <taxon>Rhodoreae</taxon>
        <taxon>Rhododendron</taxon>
    </lineage>
</organism>
<dbReference type="PANTHER" id="PTHR11177:SF369">
    <property type="entry name" value="CLASS V CHITINASE-LIKE"/>
    <property type="match status" value="1"/>
</dbReference>
<evidence type="ECO:0000259" key="1">
    <source>
        <dbReference type="Pfam" id="PF00704"/>
    </source>
</evidence>
<sequence>MDKERIPAKEMVLGLAYHGYAWTLVDPKDNAIGSPARGRASTADGSMSYKYIKTYLRSYGVKVMYNASYVANYCIIGSFWIGFDDVEAIKTKVLYAREKELLGYKSMEGKCCCVENPESNVRDISQKIHDKEKLEELGNTIVVKRTIPKSL</sequence>
<dbReference type="Gene3D" id="3.20.20.80">
    <property type="entry name" value="Glycosidases"/>
    <property type="match status" value="1"/>
</dbReference>
<dbReference type="PANTHER" id="PTHR11177">
    <property type="entry name" value="CHITINASE"/>
    <property type="match status" value="1"/>
</dbReference>
<keyword evidence="3" id="KW-1185">Reference proteome</keyword>
<dbReference type="EMBL" id="JACTNZ010000001">
    <property type="protein sequence ID" value="KAG5564154.1"/>
    <property type="molecule type" value="Genomic_DNA"/>
</dbReference>
<gene>
    <name evidence="2" type="ORF">RHGRI_000370</name>
</gene>
<feature type="domain" description="GH18" evidence="1">
    <location>
        <begin position="4"/>
        <end position="103"/>
    </location>
</feature>
<dbReference type="SUPFAM" id="SSF54556">
    <property type="entry name" value="Chitinase insertion domain"/>
    <property type="match status" value="1"/>
</dbReference>
<dbReference type="InterPro" id="IPR050314">
    <property type="entry name" value="Glycosyl_Hydrlase_18"/>
</dbReference>
<dbReference type="GO" id="GO:0008061">
    <property type="term" value="F:chitin binding"/>
    <property type="evidence" value="ECO:0007669"/>
    <property type="project" value="TreeGrafter"/>
</dbReference>
<dbReference type="SUPFAM" id="SSF51445">
    <property type="entry name" value="(Trans)glycosidases"/>
    <property type="match status" value="1"/>
</dbReference>
<dbReference type="GO" id="GO:0004568">
    <property type="term" value="F:chitinase activity"/>
    <property type="evidence" value="ECO:0007669"/>
    <property type="project" value="TreeGrafter"/>
</dbReference>
<name>A0AAV6LHE8_9ERIC</name>
<dbReference type="Pfam" id="PF00704">
    <property type="entry name" value="Glyco_hydro_18"/>
    <property type="match status" value="1"/>
</dbReference>
<dbReference type="InterPro" id="IPR017853">
    <property type="entry name" value="GH"/>
</dbReference>
<evidence type="ECO:0000313" key="2">
    <source>
        <dbReference type="EMBL" id="KAG5564154.1"/>
    </source>
</evidence>
<comment type="caution">
    <text evidence="2">The sequence shown here is derived from an EMBL/GenBank/DDBJ whole genome shotgun (WGS) entry which is preliminary data.</text>
</comment>
<dbReference type="AlphaFoldDB" id="A0AAV6LHE8"/>
<dbReference type="InterPro" id="IPR001223">
    <property type="entry name" value="Glyco_hydro18_cat"/>
</dbReference>
<accession>A0AAV6LHE8</accession>